<protein>
    <recommendedName>
        <fullName evidence="1">Reverse transcriptase domain-containing protein</fullName>
    </recommendedName>
</protein>
<dbReference type="EMBL" id="VTPC01088202">
    <property type="protein sequence ID" value="KAF2886258.1"/>
    <property type="molecule type" value="Genomic_DNA"/>
</dbReference>
<dbReference type="PANTHER" id="PTHR47027">
    <property type="entry name" value="REVERSE TRANSCRIPTASE DOMAIN-CONTAINING PROTEIN"/>
    <property type="match status" value="1"/>
</dbReference>
<evidence type="ECO:0000313" key="3">
    <source>
        <dbReference type="Proteomes" id="UP000801492"/>
    </source>
</evidence>
<proteinExistence type="predicted"/>
<dbReference type="PROSITE" id="PS50878">
    <property type="entry name" value="RT_POL"/>
    <property type="match status" value="1"/>
</dbReference>
<accession>A0A8K0G5D7</accession>
<dbReference type="Proteomes" id="UP000801492">
    <property type="component" value="Unassembled WGS sequence"/>
</dbReference>
<gene>
    <name evidence="2" type="ORF">ILUMI_19914</name>
</gene>
<reference evidence="2" key="1">
    <citation type="submission" date="2019-08" db="EMBL/GenBank/DDBJ databases">
        <title>The genome of the North American firefly Photinus pyralis.</title>
        <authorList>
            <consortium name="Photinus pyralis genome working group"/>
            <person name="Fallon T.R."/>
            <person name="Sander Lower S.E."/>
            <person name="Weng J.-K."/>
        </authorList>
    </citation>
    <scope>NUCLEOTIDE SEQUENCE</scope>
    <source>
        <strain evidence="2">TRF0915ILg1</strain>
        <tissue evidence="2">Whole body</tissue>
    </source>
</reference>
<name>A0A8K0G5D7_IGNLU</name>
<dbReference type="InterPro" id="IPR000477">
    <property type="entry name" value="RT_dom"/>
</dbReference>
<comment type="caution">
    <text evidence="2">The sequence shown here is derived from an EMBL/GenBank/DDBJ whole genome shotgun (WGS) entry which is preliminary data.</text>
</comment>
<evidence type="ECO:0000313" key="2">
    <source>
        <dbReference type="EMBL" id="KAF2886258.1"/>
    </source>
</evidence>
<dbReference type="Pfam" id="PF00078">
    <property type="entry name" value="RVT_1"/>
    <property type="match status" value="1"/>
</dbReference>
<evidence type="ECO:0000259" key="1">
    <source>
        <dbReference type="PROSITE" id="PS50878"/>
    </source>
</evidence>
<dbReference type="PANTHER" id="PTHR47027:SF20">
    <property type="entry name" value="REVERSE TRANSCRIPTASE-LIKE PROTEIN WITH RNA-DIRECTED DNA POLYMERASE DOMAIN"/>
    <property type="match status" value="1"/>
</dbReference>
<sequence>MLKYADDMVMLTESEEELNQVMREMDIALRQFNIKMNKRKTKVMVCSKKGQKEAAVYLDEQQFQNVESFCYLGSIITRDDKSGTEIRFRVLRRTDAKAGQYLKLVERVSNDKVLARIQEREETLWKYITKRRDTLIGHIVRHDGIMSTILEGVIKGKNAQGRPRLQYTPQTMQDMNCQTYQEFKRLAQNPYAWHTRLQATT</sequence>
<dbReference type="OrthoDB" id="6736480at2759"/>
<feature type="domain" description="Reverse transcriptase" evidence="1">
    <location>
        <begin position="1"/>
        <end position="76"/>
    </location>
</feature>
<dbReference type="AlphaFoldDB" id="A0A8K0G5D7"/>
<organism evidence="2 3">
    <name type="scientific">Ignelater luminosus</name>
    <name type="common">Cucubano</name>
    <name type="synonym">Pyrophorus luminosus</name>
    <dbReference type="NCBI Taxonomy" id="2038154"/>
    <lineage>
        <taxon>Eukaryota</taxon>
        <taxon>Metazoa</taxon>
        <taxon>Ecdysozoa</taxon>
        <taxon>Arthropoda</taxon>
        <taxon>Hexapoda</taxon>
        <taxon>Insecta</taxon>
        <taxon>Pterygota</taxon>
        <taxon>Neoptera</taxon>
        <taxon>Endopterygota</taxon>
        <taxon>Coleoptera</taxon>
        <taxon>Polyphaga</taxon>
        <taxon>Elateriformia</taxon>
        <taxon>Elateroidea</taxon>
        <taxon>Elateridae</taxon>
        <taxon>Agrypninae</taxon>
        <taxon>Pyrophorini</taxon>
        <taxon>Ignelater</taxon>
    </lineage>
</organism>
<keyword evidence="3" id="KW-1185">Reference proteome</keyword>